<evidence type="ECO:0000313" key="5">
    <source>
        <dbReference type="EMBL" id="EIN05024.1"/>
    </source>
</evidence>
<dbReference type="SMART" id="SM00326">
    <property type="entry name" value="SH3"/>
    <property type="match status" value="1"/>
</dbReference>
<organism evidence="5 6">
    <name type="scientific">Punctularia strigosozonata (strain HHB-11173)</name>
    <name type="common">White-rot fungus</name>
    <dbReference type="NCBI Taxonomy" id="741275"/>
    <lineage>
        <taxon>Eukaryota</taxon>
        <taxon>Fungi</taxon>
        <taxon>Dikarya</taxon>
        <taxon>Basidiomycota</taxon>
        <taxon>Agaricomycotina</taxon>
        <taxon>Agaricomycetes</taxon>
        <taxon>Corticiales</taxon>
        <taxon>Punctulariaceae</taxon>
        <taxon>Punctularia</taxon>
    </lineage>
</organism>
<dbReference type="Proteomes" id="UP000054196">
    <property type="component" value="Unassembled WGS sequence"/>
</dbReference>
<dbReference type="PANTHER" id="PTHR45929">
    <property type="entry name" value="JAK PATHWAY SIGNAL TRANSDUCTION ADAPTOR MOLECULE"/>
    <property type="match status" value="1"/>
</dbReference>
<dbReference type="OMA" id="THIASQT"/>
<dbReference type="InterPro" id="IPR036028">
    <property type="entry name" value="SH3-like_dom_sf"/>
</dbReference>
<evidence type="ECO:0000256" key="3">
    <source>
        <dbReference type="SAM" id="MobiDB-lite"/>
    </source>
</evidence>
<feature type="region of interest" description="Disordered" evidence="3">
    <location>
        <begin position="166"/>
        <end position="221"/>
    </location>
</feature>
<evidence type="ECO:0000256" key="2">
    <source>
        <dbReference type="PROSITE-ProRule" id="PRU00192"/>
    </source>
</evidence>
<dbReference type="AlphaFoldDB" id="R7S534"/>
<dbReference type="PRINTS" id="PR00452">
    <property type="entry name" value="SH3DOMAIN"/>
</dbReference>
<keyword evidence="6" id="KW-1185">Reference proteome</keyword>
<dbReference type="FunFam" id="2.30.30.40:FF:000072">
    <property type="entry name" value="Unconventional Myosin IB"/>
    <property type="match status" value="1"/>
</dbReference>
<protein>
    <submittedName>
        <fullName evidence="5">SH3-domain-containing protein</fullName>
    </submittedName>
</protein>
<dbReference type="RefSeq" id="XP_007387947.1">
    <property type="nucleotide sequence ID" value="XM_007387885.1"/>
</dbReference>
<dbReference type="PRINTS" id="PR00499">
    <property type="entry name" value="P67PHOX"/>
</dbReference>
<dbReference type="SUPFAM" id="SSF50044">
    <property type="entry name" value="SH3-domain"/>
    <property type="match status" value="1"/>
</dbReference>
<dbReference type="Gene3D" id="2.30.30.40">
    <property type="entry name" value="SH3 Domains"/>
    <property type="match status" value="1"/>
</dbReference>
<dbReference type="GO" id="GO:0033565">
    <property type="term" value="C:ESCRT-0 complex"/>
    <property type="evidence" value="ECO:0007669"/>
    <property type="project" value="TreeGrafter"/>
</dbReference>
<dbReference type="GeneID" id="18876123"/>
<dbReference type="GO" id="GO:0043328">
    <property type="term" value="P:protein transport to vacuole involved in ubiquitin-dependent protein catabolic process via the multivesicular body sorting pathway"/>
    <property type="evidence" value="ECO:0007669"/>
    <property type="project" value="TreeGrafter"/>
</dbReference>
<dbReference type="PANTHER" id="PTHR45929:SF3">
    <property type="entry name" value="JAK PATHWAY SIGNAL TRANSDUCTION ADAPTOR MOLECULE"/>
    <property type="match status" value="1"/>
</dbReference>
<proteinExistence type="predicted"/>
<dbReference type="eggNOG" id="KOG0162">
    <property type="taxonomic scope" value="Eukaryota"/>
</dbReference>
<sequence>MAATPAEQALLAHVVAQMESNIEFLVQQNYITAIDASAIRAKLPKTNGAIARASSSGSVPIASTTSTRSVPQTPTATVVKAKATWGYNEDGSEPKDLSFSAGEIIEIVAETNEDWWTGKHRGKTGLFPSNYVVKIAESALPARNLPPVRAYSGPAPPIVLHAPPAPPYESGQVGAPREKAPYKPFGAALHGSDLPPSAGTPQTNSVGLQEAPGQDKKKSKYGALGNTMAHSAAGGAGFAVGSGLVRAIF</sequence>
<dbReference type="InterPro" id="IPR001452">
    <property type="entry name" value="SH3_domain"/>
</dbReference>
<feature type="domain" description="SH3" evidence="4">
    <location>
        <begin position="76"/>
        <end position="137"/>
    </location>
</feature>
<dbReference type="PROSITE" id="PS50002">
    <property type="entry name" value="SH3"/>
    <property type="match status" value="1"/>
</dbReference>
<evidence type="ECO:0000313" key="6">
    <source>
        <dbReference type="Proteomes" id="UP000054196"/>
    </source>
</evidence>
<evidence type="ECO:0000256" key="1">
    <source>
        <dbReference type="ARBA" id="ARBA00022443"/>
    </source>
</evidence>
<dbReference type="HOGENOM" id="CLU_064552_0_0_1"/>
<accession>R7S534</accession>
<dbReference type="EMBL" id="JH687552">
    <property type="protein sequence ID" value="EIN05024.1"/>
    <property type="molecule type" value="Genomic_DNA"/>
</dbReference>
<name>R7S534_PUNST</name>
<reference evidence="6" key="1">
    <citation type="journal article" date="2012" name="Science">
        <title>The Paleozoic origin of enzymatic lignin decomposition reconstructed from 31 fungal genomes.</title>
        <authorList>
            <person name="Floudas D."/>
            <person name="Binder M."/>
            <person name="Riley R."/>
            <person name="Barry K."/>
            <person name="Blanchette R.A."/>
            <person name="Henrissat B."/>
            <person name="Martinez A.T."/>
            <person name="Otillar R."/>
            <person name="Spatafora J.W."/>
            <person name="Yadav J.S."/>
            <person name="Aerts A."/>
            <person name="Benoit I."/>
            <person name="Boyd A."/>
            <person name="Carlson A."/>
            <person name="Copeland A."/>
            <person name="Coutinho P.M."/>
            <person name="de Vries R.P."/>
            <person name="Ferreira P."/>
            <person name="Findley K."/>
            <person name="Foster B."/>
            <person name="Gaskell J."/>
            <person name="Glotzer D."/>
            <person name="Gorecki P."/>
            <person name="Heitman J."/>
            <person name="Hesse C."/>
            <person name="Hori C."/>
            <person name="Igarashi K."/>
            <person name="Jurgens J.A."/>
            <person name="Kallen N."/>
            <person name="Kersten P."/>
            <person name="Kohler A."/>
            <person name="Kuees U."/>
            <person name="Kumar T.K.A."/>
            <person name="Kuo A."/>
            <person name="LaButti K."/>
            <person name="Larrondo L.F."/>
            <person name="Lindquist E."/>
            <person name="Ling A."/>
            <person name="Lombard V."/>
            <person name="Lucas S."/>
            <person name="Lundell T."/>
            <person name="Martin R."/>
            <person name="McLaughlin D.J."/>
            <person name="Morgenstern I."/>
            <person name="Morin E."/>
            <person name="Murat C."/>
            <person name="Nagy L.G."/>
            <person name="Nolan M."/>
            <person name="Ohm R.A."/>
            <person name="Patyshakuliyeva A."/>
            <person name="Rokas A."/>
            <person name="Ruiz-Duenas F.J."/>
            <person name="Sabat G."/>
            <person name="Salamov A."/>
            <person name="Samejima M."/>
            <person name="Schmutz J."/>
            <person name="Slot J.C."/>
            <person name="St John F."/>
            <person name="Stenlid J."/>
            <person name="Sun H."/>
            <person name="Sun S."/>
            <person name="Syed K."/>
            <person name="Tsang A."/>
            <person name="Wiebenga A."/>
            <person name="Young D."/>
            <person name="Pisabarro A."/>
            <person name="Eastwood D.C."/>
            <person name="Martin F."/>
            <person name="Cullen D."/>
            <person name="Grigoriev I.V."/>
            <person name="Hibbett D.S."/>
        </authorList>
    </citation>
    <scope>NUCLEOTIDE SEQUENCE [LARGE SCALE GENOMIC DNA]</scope>
    <source>
        <strain evidence="6">HHB-11173 SS5</strain>
    </source>
</reference>
<dbReference type="OrthoDB" id="5983572at2759"/>
<dbReference type="Pfam" id="PF00018">
    <property type="entry name" value="SH3_1"/>
    <property type="match status" value="1"/>
</dbReference>
<evidence type="ECO:0000259" key="4">
    <source>
        <dbReference type="PROSITE" id="PS50002"/>
    </source>
</evidence>
<dbReference type="InterPro" id="IPR050670">
    <property type="entry name" value="STAM"/>
</dbReference>
<gene>
    <name evidence="5" type="ORF">PUNSTDRAFT_107881</name>
</gene>
<keyword evidence="1 2" id="KW-0728">SH3 domain</keyword>
<dbReference type="KEGG" id="psq:PUNSTDRAFT_107881"/>